<proteinExistence type="predicted"/>
<protein>
    <submittedName>
        <fullName evidence="2">Carbon monoxide dehydrogenase subunit G</fullName>
    </submittedName>
</protein>
<dbReference type="Pfam" id="PF06240">
    <property type="entry name" value="COXG"/>
    <property type="match status" value="1"/>
</dbReference>
<dbReference type="PANTHER" id="PTHR38588:SF1">
    <property type="entry name" value="BLL0334 PROTEIN"/>
    <property type="match status" value="1"/>
</dbReference>
<dbReference type="OrthoDB" id="9787428at2"/>
<dbReference type="Proteomes" id="UP000001977">
    <property type="component" value="Chromosome"/>
</dbReference>
<dbReference type="STRING" id="360910.BAV0120"/>
<keyword evidence="1" id="KW-0812">Transmembrane</keyword>
<dbReference type="Gene3D" id="3.30.530.20">
    <property type="match status" value="1"/>
</dbReference>
<dbReference type="InterPro" id="IPR023393">
    <property type="entry name" value="START-like_dom_sf"/>
</dbReference>
<dbReference type="CDD" id="cd05018">
    <property type="entry name" value="CoxG"/>
    <property type="match status" value="1"/>
</dbReference>
<dbReference type="eggNOG" id="COG3427">
    <property type="taxonomic scope" value="Bacteria"/>
</dbReference>
<keyword evidence="3" id="KW-1185">Reference proteome</keyword>
<dbReference type="EMBL" id="AM167904">
    <property type="protein sequence ID" value="CAJ47726.1"/>
    <property type="molecule type" value="Genomic_DNA"/>
</dbReference>
<dbReference type="SUPFAM" id="SSF55961">
    <property type="entry name" value="Bet v1-like"/>
    <property type="match status" value="1"/>
</dbReference>
<accession>Q2L1J2</accession>
<dbReference type="AlphaFoldDB" id="Q2L1J2"/>
<reference evidence="2 3" key="1">
    <citation type="journal article" date="2006" name="J. Bacteriol.">
        <title>Comparison of the genome sequence of the poultry pathogen Bordetella avium with those of B. bronchiseptica, B. pertussis, and B. parapertussis reveals extensive diversity in surface structures associated with host interaction.</title>
        <authorList>
            <person name="Sebaihia M."/>
            <person name="Preston A."/>
            <person name="Maskell D.J."/>
            <person name="Kuzmiak H."/>
            <person name="Connell T.D."/>
            <person name="King N.D."/>
            <person name="Orndorff P.E."/>
            <person name="Miyamoto D.M."/>
            <person name="Thomson N.R."/>
            <person name="Harris D."/>
            <person name="Goble A."/>
            <person name="Lord A."/>
            <person name="Murphy L."/>
            <person name="Quail M.A."/>
            <person name="Rutter S."/>
            <person name="Squares R."/>
            <person name="Squares S."/>
            <person name="Woodward J."/>
            <person name="Parkhill J."/>
            <person name="Temple L.M."/>
        </authorList>
    </citation>
    <scope>NUCLEOTIDE SEQUENCE [LARGE SCALE GENOMIC DNA]</scope>
    <source>
        <strain evidence="2 3">197N</strain>
    </source>
</reference>
<gene>
    <name evidence="2" type="ordered locus">BAV0120</name>
</gene>
<keyword evidence="1" id="KW-1133">Transmembrane helix</keyword>
<dbReference type="GeneID" id="92936634"/>
<organism evidence="2 3">
    <name type="scientific">Bordetella avium (strain 197N)</name>
    <dbReference type="NCBI Taxonomy" id="360910"/>
    <lineage>
        <taxon>Bacteria</taxon>
        <taxon>Pseudomonadati</taxon>
        <taxon>Pseudomonadota</taxon>
        <taxon>Betaproteobacteria</taxon>
        <taxon>Burkholderiales</taxon>
        <taxon>Alcaligenaceae</taxon>
        <taxon>Bordetella</taxon>
    </lineage>
</organism>
<sequence length="187" mass="19836">MRIADAQWIPSPPHQTWDALFDPEVLQRCLPGCIRVIRLTDTEYAITVRAKVGGIDAEYEGELLVSDITPSESCSLAFDGKGAAAGLAIGTAQINLSPKENGTRLSYTVAAMTGGKLAALGEPAILKAGGKIVEKFFGGFIDYMAGQPRLAPPAPAPEPRALATSRWSWALAIAVIAVLVGYHTLFK</sequence>
<evidence type="ECO:0000313" key="2">
    <source>
        <dbReference type="EMBL" id="CAJ47726.1"/>
    </source>
</evidence>
<feature type="transmembrane region" description="Helical" evidence="1">
    <location>
        <begin position="167"/>
        <end position="186"/>
    </location>
</feature>
<name>Q2L1J2_BORA1</name>
<keyword evidence="1" id="KW-0472">Membrane</keyword>
<dbReference type="HOGENOM" id="CLU_046420_1_0_4"/>
<dbReference type="RefSeq" id="WP_012415824.1">
    <property type="nucleotide sequence ID" value="NC_010645.1"/>
</dbReference>
<dbReference type="InterPro" id="IPR010419">
    <property type="entry name" value="CO_DH_gsu"/>
</dbReference>
<evidence type="ECO:0000313" key="3">
    <source>
        <dbReference type="Proteomes" id="UP000001977"/>
    </source>
</evidence>
<dbReference type="PANTHER" id="PTHR38588">
    <property type="entry name" value="BLL0334 PROTEIN"/>
    <property type="match status" value="1"/>
</dbReference>
<dbReference type="KEGG" id="bav:BAV0120"/>
<evidence type="ECO:0000256" key="1">
    <source>
        <dbReference type="SAM" id="Phobius"/>
    </source>
</evidence>